<dbReference type="InterPro" id="IPR003495">
    <property type="entry name" value="CobW/HypB/UreG_nucleotide-bd"/>
</dbReference>
<evidence type="ECO:0000256" key="7">
    <source>
        <dbReference type="ARBA" id="ARBA00049117"/>
    </source>
</evidence>
<dbReference type="GO" id="GO:0005525">
    <property type="term" value="F:GTP binding"/>
    <property type="evidence" value="ECO:0007669"/>
    <property type="project" value="UniProtKB-KW"/>
</dbReference>
<evidence type="ECO:0000256" key="4">
    <source>
        <dbReference type="ARBA" id="ARBA00023134"/>
    </source>
</evidence>
<reference evidence="10 11" key="1">
    <citation type="submission" date="2016-08" db="EMBL/GenBank/DDBJ databases">
        <title>Whole genome shotgun sequence of Pichia membranifaciens KS47-1.</title>
        <authorList>
            <person name="Konishi M."/>
            <person name="Ishida M."/>
            <person name="Arakawa T."/>
            <person name="Kato Y."/>
            <person name="Horiuchi J."/>
        </authorList>
    </citation>
    <scope>NUCLEOTIDE SEQUENCE [LARGE SCALE GENOMIC DNA]</scope>
    <source>
        <strain evidence="10 11">KS47-1</strain>
    </source>
</reference>
<dbReference type="PANTHER" id="PTHR13748">
    <property type="entry name" value="COBW-RELATED"/>
    <property type="match status" value="1"/>
</dbReference>
<dbReference type="InterPro" id="IPR027417">
    <property type="entry name" value="P-loop_NTPase"/>
</dbReference>
<dbReference type="GO" id="GO:0005737">
    <property type="term" value="C:cytoplasm"/>
    <property type="evidence" value="ECO:0007669"/>
    <property type="project" value="TreeGrafter"/>
</dbReference>
<organism evidence="10 11">
    <name type="scientific">Pichia membranifaciens</name>
    <dbReference type="NCBI Taxonomy" id="4926"/>
    <lineage>
        <taxon>Eukaryota</taxon>
        <taxon>Fungi</taxon>
        <taxon>Dikarya</taxon>
        <taxon>Ascomycota</taxon>
        <taxon>Saccharomycotina</taxon>
        <taxon>Pichiomycetes</taxon>
        <taxon>Pichiales</taxon>
        <taxon>Pichiaceae</taxon>
        <taxon>Pichia</taxon>
    </lineage>
</organism>
<protein>
    <recommendedName>
        <fullName evidence="12">CobW/HypB/UreG nucleotide-binding domain-containing protein</fullName>
    </recommendedName>
</protein>
<name>A0A1Q2YG25_9ASCO</name>
<dbReference type="InterPro" id="IPR051316">
    <property type="entry name" value="Zinc-reg_GTPase_activator"/>
</dbReference>
<dbReference type="AlphaFoldDB" id="A0A1Q2YG25"/>
<gene>
    <name evidence="10" type="ORF">PMKS-001991</name>
</gene>
<dbReference type="EMBL" id="BDGI01000072">
    <property type="protein sequence ID" value="GAV28520.1"/>
    <property type="molecule type" value="Genomic_DNA"/>
</dbReference>
<dbReference type="InterPro" id="IPR036627">
    <property type="entry name" value="CobW-likC_sf"/>
</dbReference>
<dbReference type="CDD" id="cd03112">
    <property type="entry name" value="CobW-like"/>
    <property type="match status" value="1"/>
</dbReference>
<dbReference type="SUPFAM" id="SSF90002">
    <property type="entry name" value="Hypothetical protein YjiA, C-terminal domain"/>
    <property type="match status" value="1"/>
</dbReference>
<dbReference type="GO" id="GO:0016787">
    <property type="term" value="F:hydrolase activity"/>
    <property type="evidence" value="ECO:0007669"/>
    <property type="project" value="UniProtKB-KW"/>
</dbReference>
<dbReference type="Gene3D" id="3.30.1220.10">
    <property type="entry name" value="CobW-like, C-terminal domain"/>
    <property type="match status" value="1"/>
</dbReference>
<evidence type="ECO:0000313" key="11">
    <source>
        <dbReference type="Proteomes" id="UP000186136"/>
    </source>
</evidence>
<dbReference type="Pfam" id="PF07683">
    <property type="entry name" value="CobW_C"/>
    <property type="match status" value="1"/>
</dbReference>
<evidence type="ECO:0000256" key="6">
    <source>
        <dbReference type="ARBA" id="ARBA00034320"/>
    </source>
</evidence>
<evidence type="ECO:0000256" key="2">
    <source>
        <dbReference type="ARBA" id="ARBA00022801"/>
    </source>
</evidence>
<keyword evidence="2" id="KW-0378">Hydrolase</keyword>
<dbReference type="SUPFAM" id="SSF52540">
    <property type="entry name" value="P-loop containing nucleoside triphosphate hydrolases"/>
    <property type="match status" value="1"/>
</dbReference>
<evidence type="ECO:0000256" key="5">
    <source>
        <dbReference type="ARBA" id="ARBA00023186"/>
    </source>
</evidence>
<comment type="similarity">
    <text evidence="6">Belongs to the SIMIBI class G3E GTPase family. ZNG1 subfamily.</text>
</comment>
<dbReference type="InterPro" id="IPR011629">
    <property type="entry name" value="CobW-like_C"/>
</dbReference>
<keyword evidence="5" id="KW-0143">Chaperone</keyword>
<proteinExistence type="inferred from homology"/>
<dbReference type="PANTHER" id="PTHR13748:SF31">
    <property type="entry name" value="ZINC-REGULATED GTPASE METALLOPROTEIN ACTIVATOR 1A-RELATED"/>
    <property type="match status" value="1"/>
</dbReference>
<comment type="catalytic activity">
    <reaction evidence="7">
        <text>GTP + H2O = GDP + phosphate + H(+)</text>
        <dbReference type="Rhea" id="RHEA:19669"/>
        <dbReference type="ChEBI" id="CHEBI:15377"/>
        <dbReference type="ChEBI" id="CHEBI:15378"/>
        <dbReference type="ChEBI" id="CHEBI:37565"/>
        <dbReference type="ChEBI" id="CHEBI:43474"/>
        <dbReference type="ChEBI" id="CHEBI:58189"/>
    </reaction>
    <physiologicalReaction direction="left-to-right" evidence="7">
        <dbReference type="Rhea" id="RHEA:19670"/>
    </physiologicalReaction>
</comment>
<keyword evidence="4" id="KW-0342">GTP-binding</keyword>
<evidence type="ECO:0000259" key="9">
    <source>
        <dbReference type="Pfam" id="PF07683"/>
    </source>
</evidence>
<dbReference type="Gene3D" id="3.40.50.300">
    <property type="entry name" value="P-loop containing nucleotide triphosphate hydrolases"/>
    <property type="match status" value="1"/>
</dbReference>
<dbReference type="OrthoDB" id="258627at2759"/>
<evidence type="ECO:0000256" key="1">
    <source>
        <dbReference type="ARBA" id="ARBA00022741"/>
    </source>
</evidence>
<evidence type="ECO:0000259" key="8">
    <source>
        <dbReference type="Pfam" id="PF02492"/>
    </source>
</evidence>
<feature type="domain" description="CobW C-terminal" evidence="9">
    <location>
        <begin position="346"/>
        <end position="410"/>
    </location>
</feature>
<comment type="caution">
    <text evidence="10">The sequence shown here is derived from an EMBL/GenBank/DDBJ whole genome shotgun (WGS) entry which is preliminary data.</text>
</comment>
<dbReference type="Pfam" id="PF02492">
    <property type="entry name" value="cobW"/>
    <property type="match status" value="1"/>
</dbReference>
<evidence type="ECO:0008006" key="12">
    <source>
        <dbReference type="Google" id="ProtNLM"/>
    </source>
</evidence>
<dbReference type="Proteomes" id="UP000186136">
    <property type="component" value="Unassembled WGS sequence"/>
</dbReference>
<feature type="domain" description="CobW/HypB/UreG nucleotide-binding" evidence="8">
    <location>
        <begin position="45"/>
        <end position="258"/>
    </location>
</feature>
<accession>A0A1Q2YG25</accession>
<evidence type="ECO:0000256" key="3">
    <source>
        <dbReference type="ARBA" id="ARBA00022833"/>
    </source>
</evidence>
<evidence type="ECO:0000313" key="10">
    <source>
        <dbReference type="EMBL" id="GAV28520.1"/>
    </source>
</evidence>
<sequence>MNDDIELIPDLVEDGEEEITFHEIKKPAQDLSGAIIEEDKNKRVPVTILTGYLGSGKSTLLEQIAKRGDRKLAVILNEFGDSIDIEKSLTVKDKNSEVEEWLDLGNGCLCCTVKDNGVAAIERLVSKRKGFDHIILETTGLADPGPITTMFWLDDGLLSNVYIDGVVTVLDAKNIENCLDDKDYEHDRGNHAPAVHAHDEHHRDEEHGHEPQLTVAHVQIALADVLLLNKIDTVESDQELIKRVENRVKSINSNVPIYETKFGDISLDKILDLHAYEARDVNELIQTTNTESSVHDHRMGTKTFNFRRLNDMEEFARFEKFLQDVLWDEGDSDAGTNGDFAVQGKKRMEIHRVKGLVYIGDTYRVIQGVRKTYDVIEGLQEMSEIKLSESRLVVIGKYIDQDLISSKFTEFMGFPLASWQ</sequence>
<keyword evidence="3" id="KW-0862">Zinc</keyword>
<keyword evidence="11" id="KW-1185">Reference proteome</keyword>
<keyword evidence="1" id="KW-0547">Nucleotide-binding</keyword>